<protein>
    <submittedName>
        <fullName evidence="1">Protein CBG25718</fullName>
    </submittedName>
</protein>
<dbReference type="AlphaFoldDB" id="B6IGY1"/>
<reference evidence="1 2" key="2">
    <citation type="journal article" date="2011" name="PLoS Genet.">
        <title>Caenorhabditis briggsae recombinant inbred line genotypes reveal inter-strain incompatibility and the evolution of recombination.</title>
        <authorList>
            <person name="Ross J.A."/>
            <person name="Koboldt D.C."/>
            <person name="Staisch J.E."/>
            <person name="Chamberlin H.M."/>
            <person name="Gupta B.P."/>
            <person name="Miller R.D."/>
            <person name="Baird S.E."/>
            <person name="Haag E.S."/>
        </authorList>
    </citation>
    <scope>NUCLEOTIDE SEQUENCE [LARGE SCALE GENOMIC DNA]</scope>
    <source>
        <strain evidence="1 2">AF16</strain>
    </source>
</reference>
<evidence type="ECO:0000313" key="2">
    <source>
        <dbReference type="Proteomes" id="UP000008549"/>
    </source>
</evidence>
<accession>B6IGY1</accession>
<dbReference type="GeneID" id="68917200"/>
<dbReference type="Proteomes" id="UP000008549">
    <property type="component" value="Unassembled WGS sequence"/>
</dbReference>
<sequence>MHDEFRFLLFIAINSREN</sequence>
<dbReference type="KEGG" id="cbr:CBG_25718"/>
<proteinExistence type="predicted"/>
<dbReference type="InParanoid" id="B6IGY1"/>
<evidence type="ECO:0000313" key="1">
    <source>
        <dbReference type="EMBL" id="CAR99161.1"/>
    </source>
</evidence>
<organism evidence="1 2">
    <name type="scientific">Caenorhabditis briggsae</name>
    <dbReference type="NCBI Taxonomy" id="6238"/>
    <lineage>
        <taxon>Eukaryota</taxon>
        <taxon>Metazoa</taxon>
        <taxon>Ecdysozoa</taxon>
        <taxon>Nematoda</taxon>
        <taxon>Chromadorea</taxon>
        <taxon>Rhabditida</taxon>
        <taxon>Rhabditina</taxon>
        <taxon>Rhabditomorpha</taxon>
        <taxon>Rhabditoidea</taxon>
        <taxon>Rhabditidae</taxon>
        <taxon>Peloderinae</taxon>
        <taxon>Caenorhabditis</taxon>
    </lineage>
</organism>
<gene>
    <name evidence="1" type="ORF">CBG25718</name>
    <name evidence="1" type="ORF">CBG_25718</name>
</gene>
<dbReference type="CTD" id="68917200"/>
<keyword evidence="2" id="KW-1185">Reference proteome</keyword>
<dbReference type="EMBL" id="HE600965">
    <property type="protein sequence ID" value="CAR99161.1"/>
    <property type="molecule type" value="Genomic_DNA"/>
</dbReference>
<name>B6IGY1_CAEBR</name>
<dbReference type="RefSeq" id="XP_045098728.1">
    <property type="nucleotide sequence ID" value="XM_045242997.1"/>
</dbReference>
<reference evidence="1 2" key="1">
    <citation type="journal article" date="2003" name="PLoS Biol.">
        <title>The genome sequence of Caenorhabditis briggsae: a platform for comparative genomics.</title>
        <authorList>
            <person name="Stein L.D."/>
            <person name="Bao Z."/>
            <person name="Blasiar D."/>
            <person name="Blumenthal T."/>
            <person name="Brent M.R."/>
            <person name="Chen N."/>
            <person name="Chinwalla A."/>
            <person name="Clarke L."/>
            <person name="Clee C."/>
            <person name="Coghlan A."/>
            <person name="Coulson A."/>
            <person name="D'Eustachio P."/>
            <person name="Fitch D.H."/>
            <person name="Fulton L.A."/>
            <person name="Fulton R.E."/>
            <person name="Griffiths-Jones S."/>
            <person name="Harris T.W."/>
            <person name="Hillier L.W."/>
            <person name="Kamath R."/>
            <person name="Kuwabara P.E."/>
            <person name="Mardis E.R."/>
            <person name="Marra M.A."/>
            <person name="Miner T.L."/>
            <person name="Minx P."/>
            <person name="Mullikin J.C."/>
            <person name="Plumb R.W."/>
            <person name="Rogers J."/>
            <person name="Schein J.E."/>
            <person name="Sohrmann M."/>
            <person name="Spieth J."/>
            <person name="Stajich J.E."/>
            <person name="Wei C."/>
            <person name="Willey D."/>
            <person name="Wilson R.K."/>
            <person name="Durbin R."/>
            <person name="Waterston R.H."/>
        </authorList>
    </citation>
    <scope>NUCLEOTIDE SEQUENCE [LARGE SCALE GENOMIC DNA]</scope>
    <source>
        <strain evidence="1 2">AF16</strain>
    </source>
</reference>